<evidence type="ECO:0000313" key="3">
    <source>
        <dbReference type="Proteomes" id="UP000094385"/>
    </source>
</evidence>
<dbReference type="InterPro" id="IPR008906">
    <property type="entry name" value="HATC_C_dom"/>
</dbReference>
<dbReference type="Proteomes" id="UP000094385">
    <property type="component" value="Unassembled WGS sequence"/>
</dbReference>
<dbReference type="InterPro" id="IPR012337">
    <property type="entry name" value="RNaseH-like_sf"/>
</dbReference>
<keyword evidence="3" id="KW-1185">Reference proteome</keyword>
<reference evidence="2 3" key="1">
    <citation type="journal article" date="2016" name="Proc. Natl. Acad. Sci. U.S.A.">
        <title>Comparative genomics of biotechnologically important yeasts.</title>
        <authorList>
            <person name="Riley R."/>
            <person name="Haridas S."/>
            <person name="Wolfe K.H."/>
            <person name="Lopes M.R."/>
            <person name="Hittinger C.T."/>
            <person name="Goeker M."/>
            <person name="Salamov A.A."/>
            <person name="Wisecaver J.H."/>
            <person name="Long T.M."/>
            <person name="Calvey C.H."/>
            <person name="Aerts A.L."/>
            <person name="Barry K.W."/>
            <person name="Choi C."/>
            <person name="Clum A."/>
            <person name="Coughlan A.Y."/>
            <person name="Deshpande S."/>
            <person name="Douglass A.P."/>
            <person name="Hanson S.J."/>
            <person name="Klenk H.-P."/>
            <person name="LaButti K.M."/>
            <person name="Lapidus A."/>
            <person name="Lindquist E.A."/>
            <person name="Lipzen A.M."/>
            <person name="Meier-Kolthoff J.P."/>
            <person name="Ohm R.A."/>
            <person name="Otillar R.P."/>
            <person name="Pangilinan J.L."/>
            <person name="Peng Y."/>
            <person name="Rokas A."/>
            <person name="Rosa C.A."/>
            <person name="Scheuner C."/>
            <person name="Sibirny A.A."/>
            <person name="Slot J.C."/>
            <person name="Stielow J.B."/>
            <person name="Sun H."/>
            <person name="Kurtzman C.P."/>
            <person name="Blackwell M."/>
            <person name="Grigoriev I.V."/>
            <person name="Jeffries T.W."/>
        </authorList>
    </citation>
    <scope>NUCLEOTIDE SEQUENCE [LARGE SCALE GENOMIC DNA]</scope>
    <source>
        <strain evidence="2 3">NRRL Y-11557</strain>
    </source>
</reference>
<dbReference type="AlphaFoldDB" id="A0A1E3QGA2"/>
<sequence>MALDVLSVAPMSADVERLFSSCRGLLDPSRNRIEANTIGIVQTLRSWQNAGIIQ</sequence>
<dbReference type="SUPFAM" id="SSF53098">
    <property type="entry name" value="Ribonuclease H-like"/>
    <property type="match status" value="1"/>
</dbReference>
<organism evidence="2 3">
    <name type="scientific">Lipomyces starkeyi NRRL Y-11557</name>
    <dbReference type="NCBI Taxonomy" id="675824"/>
    <lineage>
        <taxon>Eukaryota</taxon>
        <taxon>Fungi</taxon>
        <taxon>Dikarya</taxon>
        <taxon>Ascomycota</taxon>
        <taxon>Saccharomycotina</taxon>
        <taxon>Lipomycetes</taxon>
        <taxon>Lipomycetales</taxon>
        <taxon>Lipomycetaceae</taxon>
        <taxon>Lipomyces</taxon>
    </lineage>
</organism>
<dbReference type="OrthoDB" id="1715602at2759"/>
<dbReference type="Pfam" id="PF05699">
    <property type="entry name" value="Dimer_Tnp_hAT"/>
    <property type="match status" value="1"/>
</dbReference>
<proteinExistence type="predicted"/>
<feature type="domain" description="HAT C-terminal dimerisation" evidence="1">
    <location>
        <begin position="1"/>
        <end position="47"/>
    </location>
</feature>
<feature type="non-terminal residue" evidence="2">
    <location>
        <position position="54"/>
    </location>
</feature>
<dbReference type="EMBL" id="KV454290">
    <property type="protein sequence ID" value="ODQ76017.1"/>
    <property type="molecule type" value="Genomic_DNA"/>
</dbReference>
<gene>
    <name evidence="2" type="ORF">LIPSTDRAFT_68737</name>
</gene>
<accession>A0A1E3QGA2</accession>
<evidence type="ECO:0000259" key="1">
    <source>
        <dbReference type="Pfam" id="PF05699"/>
    </source>
</evidence>
<dbReference type="GO" id="GO:0046983">
    <property type="term" value="F:protein dimerization activity"/>
    <property type="evidence" value="ECO:0007669"/>
    <property type="project" value="InterPro"/>
</dbReference>
<evidence type="ECO:0000313" key="2">
    <source>
        <dbReference type="EMBL" id="ODQ76017.1"/>
    </source>
</evidence>
<protein>
    <recommendedName>
        <fullName evidence="1">HAT C-terminal dimerisation domain-containing protein</fullName>
    </recommendedName>
</protein>
<dbReference type="STRING" id="675824.A0A1E3QGA2"/>
<name>A0A1E3QGA2_LIPST</name>